<keyword evidence="4" id="KW-1185">Reference proteome</keyword>
<sequence length="754" mass="86002">VIRENQDQDGWTMLRYEEHITELLVIITELNRKIDQLQNKTIREEDDYLDQCSELTISQSRLNSESQHVGIDQAEYPTWDCETLTNMVPIEELKDNSSDLSIELQRVLTALEKTVHERKNRTLNFSNEDGEKYMAHLSAAKEQWGHAVQTLQEVEREFGITFCSGLPPEEQNQWEKERNSFKEKNSALRAFIKEKDEELTRSKVTLSTFQEERDKLQRRVKELQCSLQRFEDFPQVTPSHCSSFSGVISPPGSTELSHDIEGLVAKSFIGSSKTVFYMSFPIQFCIKISSSMYSTQLPGNLIRCLQSCPGIQNLYQLFQQPRYITSEDRTKNFETEVDRLQRCIDQLKCQNDFLLVMLERHKNDSEKLSMLLGKHESNSTALQLALQYSEECIDAYDVLSSLAEIKRDGLKHQINTAAYAEYGYFAIKAGITEKPQTIESKRNMMITEAKRLLKEPDPATDTVTCKDEDWSAAFSDIHKERSSRTSDSDHVELSDNIEKHLKEHIRKLKQDQAAVKITILELGADDGVVMPGHDLALKTQTPKMEKTQLLLDLMAIREEMLEVKAQIRLTEKEKRGLEISLYTQRAQETACLLLIESLKSEQNEWTGSNLCTLSSASSTAVSSKDGANKPSPLIRGLKTLEEGISSCKLVSSLGNSKKSLKVQLQEIMASLEKETKTCMLQKKQSRELITDLLKAHSNLATAYKNAKKKYEDQMKKLEVQVAMMSERHTTQVNTLKETAMKLQVRTASSNETSL</sequence>
<feature type="coiled-coil region" evidence="1">
    <location>
        <begin position="20"/>
        <end position="47"/>
    </location>
</feature>
<reference evidence="3" key="3">
    <citation type="submission" date="2025-09" db="UniProtKB">
        <authorList>
            <consortium name="Ensembl"/>
        </authorList>
    </citation>
    <scope>IDENTIFICATION</scope>
</reference>
<feature type="domain" description="Harmonin-binding protein USHBP1 PDZ-binding" evidence="2">
    <location>
        <begin position="339"/>
        <end position="402"/>
    </location>
</feature>
<dbReference type="InterPro" id="IPR019536">
    <property type="entry name" value="USHBP1_PDZ-bd"/>
</dbReference>
<dbReference type="EMBL" id="AFYH01122493">
    <property type="status" value="NOT_ANNOTATED_CDS"/>
    <property type="molecule type" value="Genomic_DNA"/>
</dbReference>
<reference evidence="3" key="2">
    <citation type="submission" date="2025-08" db="UniProtKB">
        <authorList>
            <consortium name="Ensembl"/>
        </authorList>
    </citation>
    <scope>IDENTIFICATION</scope>
</reference>
<dbReference type="OMA" id="PLIGHEP"/>
<dbReference type="EMBL" id="AFYH01122496">
    <property type="status" value="NOT_ANNOTATED_CDS"/>
    <property type="molecule type" value="Genomic_DNA"/>
</dbReference>
<dbReference type="InterPro" id="IPR040171">
    <property type="entry name" value="USBP1-like"/>
</dbReference>
<reference evidence="4" key="1">
    <citation type="submission" date="2011-08" db="EMBL/GenBank/DDBJ databases">
        <title>The draft genome of Latimeria chalumnae.</title>
        <authorList>
            <person name="Di Palma F."/>
            <person name="Alfoldi J."/>
            <person name="Johnson J."/>
            <person name="Berlin A."/>
            <person name="Gnerre S."/>
            <person name="Jaffe D."/>
            <person name="MacCallum I."/>
            <person name="Young S."/>
            <person name="Walker B.J."/>
            <person name="Lander E."/>
            <person name="Lindblad-Toh K."/>
        </authorList>
    </citation>
    <scope>NUCLEOTIDE SEQUENCE [LARGE SCALE GENOMIC DNA]</scope>
    <source>
        <strain evidence="4">Wild caught</strain>
    </source>
</reference>
<evidence type="ECO:0000313" key="3">
    <source>
        <dbReference type="Ensembl" id="ENSLACP00000011279.1"/>
    </source>
</evidence>
<accession>H3ANQ8</accession>
<name>H3ANQ8_LATCH</name>
<dbReference type="HOGENOM" id="CLU_011120_0_0_1"/>
<dbReference type="eggNOG" id="KOG3512">
    <property type="taxonomic scope" value="Eukaryota"/>
</dbReference>
<dbReference type="Proteomes" id="UP000008672">
    <property type="component" value="Unassembled WGS sequence"/>
</dbReference>
<evidence type="ECO:0000313" key="4">
    <source>
        <dbReference type="Proteomes" id="UP000008672"/>
    </source>
</evidence>
<dbReference type="PANTHER" id="PTHR23347">
    <property type="entry name" value="COLORECTAL MUTANT CANCER PROTEIN MCC PROTEIN -RELATED"/>
    <property type="match status" value="1"/>
</dbReference>
<dbReference type="EMBL" id="AFYH01122495">
    <property type="status" value="NOT_ANNOTATED_CDS"/>
    <property type="molecule type" value="Genomic_DNA"/>
</dbReference>
<dbReference type="PANTHER" id="PTHR23347:SF5">
    <property type="entry name" value="HARMONIN-BINDING PROTEIN USHBP1"/>
    <property type="match status" value="1"/>
</dbReference>
<feature type="coiled-coil region" evidence="1">
    <location>
        <begin position="693"/>
        <end position="727"/>
    </location>
</feature>
<proteinExistence type="predicted"/>
<dbReference type="GeneTree" id="ENSGT00530000063974"/>
<dbReference type="STRING" id="7897.ENSLACP00000011279"/>
<dbReference type="Ensembl" id="ENSLACT00000011363.1">
    <property type="protein sequence ID" value="ENSLACP00000011279.1"/>
    <property type="gene ID" value="ENSLACG00000009921.1"/>
</dbReference>
<protein>
    <recommendedName>
        <fullName evidence="2">Harmonin-binding protein USHBP1 PDZ-binding domain-containing protein</fullName>
    </recommendedName>
</protein>
<feature type="coiled-coil region" evidence="1">
    <location>
        <begin position="206"/>
        <end position="233"/>
    </location>
</feature>
<evidence type="ECO:0000259" key="2">
    <source>
        <dbReference type="Pfam" id="PF10506"/>
    </source>
</evidence>
<keyword evidence="1" id="KW-0175">Coiled coil</keyword>
<dbReference type="InParanoid" id="H3ANQ8"/>
<dbReference type="Pfam" id="PF10506">
    <property type="entry name" value="USHBP1_PDZ-bd"/>
    <property type="match status" value="1"/>
</dbReference>
<organism evidence="3 4">
    <name type="scientific">Latimeria chalumnae</name>
    <name type="common">Coelacanth</name>
    <dbReference type="NCBI Taxonomy" id="7897"/>
    <lineage>
        <taxon>Eukaryota</taxon>
        <taxon>Metazoa</taxon>
        <taxon>Chordata</taxon>
        <taxon>Craniata</taxon>
        <taxon>Vertebrata</taxon>
        <taxon>Euteleostomi</taxon>
        <taxon>Coelacanthiformes</taxon>
        <taxon>Coelacanthidae</taxon>
        <taxon>Latimeria</taxon>
    </lineage>
</organism>
<dbReference type="AlphaFoldDB" id="H3ANQ8"/>
<evidence type="ECO:0000256" key="1">
    <source>
        <dbReference type="SAM" id="Coils"/>
    </source>
</evidence>
<feature type="coiled-coil region" evidence="1">
    <location>
        <begin position="330"/>
        <end position="364"/>
    </location>
</feature>
<dbReference type="EMBL" id="AFYH01122494">
    <property type="status" value="NOT_ANNOTATED_CDS"/>
    <property type="molecule type" value="Genomic_DNA"/>
</dbReference>